<evidence type="ECO:0008006" key="8">
    <source>
        <dbReference type="Google" id="ProtNLM"/>
    </source>
</evidence>
<dbReference type="SUPFAM" id="SSF53623">
    <property type="entry name" value="MurD-like peptide ligases, catalytic domain"/>
    <property type="match status" value="1"/>
</dbReference>
<keyword evidence="3" id="KW-0812">Transmembrane</keyword>
<dbReference type="InterPro" id="IPR005761">
    <property type="entry name" value="UDP-N-AcMur-Glu-dNH2Pim_ligase"/>
</dbReference>
<dbReference type="Gene3D" id="3.90.190.20">
    <property type="entry name" value="Mur ligase, C-terminal domain"/>
    <property type="match status" value="1"/>
</dbReference>
<keyword evidence="2" id="KW-0961">Cell wall biogenesis/degradation</keyword>
<dbReference type="GO" id="GO:0008360">
    <property type="term" value="P:regulation of cell shape"/>
    <property type="evidence" value="ECO:0007669"/>
    <property type="project" value="UniProtKB-KW"/>
</dbReference>
<dbReference type="EMBL" id="MHWD01000008">
    <property type="protein sequence ID" value="OHB04590.1"/>
    <property type="molecule type" value="Genomic_DNA"/>
</dbReference>
<dbReference type="UniPathway" id="UPA00219"/>
<keyword evidence="2" id="KW-0132">Cell division</keyword>
<evidence type="ECO:0000313" key="6">
    <source>
        <dbReference type="EMBL" id="OHB04590.1"/>
    </source>
</evidence>
<dbReference type="Gene3D" id="3.40.1190.10">
    <property type="entry name" value="Mur-like, catalytic domain"/>
    <property type="match status" value="1"/>
</dbReference>
<evidence type="ECO:0000256" key="1">
    <source>
        <dbReference type="ARBA" id="ARBA00005898"/>
    </source>
</evidence>
<dbReference type="AlphaFoldDB" id="A0A1G2U6F1"/>
<dbReference type="GO" id="GO:0051301">
    <property type="term" value="P:cell division"/>
    <property type="evidence" value="ECO:0007669"/>
    <property type="project" value="UniProtKB-KW"/>
</dbReference>
<keyword evidence="2" id="KW-0573">Peptidoglycan synthesis</keyword>
<evidence type="ECO:0000313" key="7">
    <source>
        <dbReference type="Proteomes" id="UP000179283"/>
    </source>
</evidence>
<dbReference type="GO" id="GO:0009252">
    <property type="term" value="P:peptidoglycan biosynthetic process"/>
    <property type="evidence" value="ECO:0007669"/>
    <property type="project" value="UniProtKB-UniPathway"/>
</dbReference>
<feature type="domain" description="Mur ligase C-terminal" evidence="4">
    <location>
        <begin position="281"/>
        <end position="403"/>
    </location>
</feature>
<proteinExistence type="inferred from homology"/>
<evidence type="ECO:0000256" key="3">
    <source>
        <dbReference type="SAM" id="Phobius"/>
    </source>
</evidence>
<keyword evidence="2" id="KW-0133">Cell shape</keyword>
<comment type="pathway">
    <text evidence="2">Cell wall biogenesis; peptidoglycan biosynthesis.</text>
</comment>
<keyword evidence="2" id="KW-0131">Cell cycle</keyword>
<dbReference type="PANTHER" id="PTHR23135">
    <property type="entry name" value="MUR LIGASE FAMILY MEMBER"/>
    <property type="match status" value="1"/>
</dbReference>
<organism evidence="6 7">
    <name type="scientific">Candidatus Zambryskibacteria bacterium RIFCSPLOWO2_01_FULL_43_17</name>
    <dbReference type="NCBI Taxonomy" id="1802760"/>
    <lineage>
        <taxon>Bacteria</taxon>
        <taxon>Candidatus Zambryskiibacteriota</taxon>
    </lineage>
</organism>
<dbReference type="Pfam" id="PF02875">
    <property type="entry name" value="Mur_ligase_C"/>
    <property type="match status" value="1"/>
</dbReference>
<dbReference type="GO" id="GO:0071555">
    <property type="term" value="P:cell wall organization"/>
    <property type="evidence" value="ECO:0007669"/>
    <property type="project" value="UniProtKB-KW"/>
</dbReference>
<keyword evidence="3" id="KW-0472">Membrane</keyword>
<comment type="similarity">
    <text evidence="1">Belongs to the MurCDEF family. MurE subfamily.</text>
</comment>
<gene>
    <name evidence="6" type="ORF">A2920_01460</name>
</gene>
<dbReference type="InterPro" id="IPR036565">
    <property type="entry name" value="Mur-like_cat_sf"/>
</dbReference>
<comment type="subcellular location">
    <subcellularLocation>
        <location evidence="2">Cytoplasm</location>
    </subcellularLocation>
</comment>
<dbReference type="Pfam" id="PF08245">
    <property type="entry name" value="Mur_ligase_M"/>
    <property type="match status" value="1"/>
</dbReference>
<protein>
    <recommendedName>
        <fullName evidence="8">UDP-N-acetylmuramoyl-L-alanyl-D-glutamate--2, 6-diaminopimelate ligase</fullName>
    </recommendedName>
</protein>
<sequence length="439" mass="49620">MLNTIRKIIPPSLFRLAQPIYHYVLSFLGALIYGFPARKLKIVGVTGTKGKTSTTEIINAILEEAGYRTAIAGTLRFKIAGKTKRNMFKMTMPGRFVMQKFLREAANNACEWVIVEMTSEGVKQYRHKWMFPNALIFTNIAPEHIESHGSFEKYLEAKLKLAKELRKSSKEKKIMVANVDDKYGQTFLDTAGTASHPYSLSLAEPWNADDTVTSFSFKGIPIKSPLRGVFNIYNLLAAATFTYAIGVDIRVIDKAIGELHMIRGRVEYVRLPDEHPKRELQRFDAIVDYAHTVESLTELYKAFPSHKKLCVLGNTGGGRDKWKRKEMGTVADKYCDEVILTNEDPYDENPMEILKPMKEAVKNKPCEIILDRRGAITSAMKRAYSLVDPNIQNKVAVLITGKGTDPYIMGPNGTKQEWDDAEIVRQELSKVLADKQEKN</sequence>
<dbReference type="Proteomes" id="UP000179283">
    <property type="component" value="Unassembled WGS sequence"/>
</dbReference>
<dbReference type="GO" id="GO:0005524">
    <property type="term" value="F:ATP binding"/>
    <property type="evidence" value="ECO:0007669"/>
    <property type="project" value="InterPro"/>
</dbReference>
<feature type="domain" description="Mur ligase central" evidence="5">
    <location>
        <begin position="45"/>
        <end position="240"/>
    </location>
</feature>
<dbReference type="NCBIfam" id="TIGR01085">
    <property type="entry name" value="murE"/>
    <property type="match status" value="1"/>
</dbReference>
<evidence type="ECO:0000259" key="5">
    <source>
        <dbReference type="Pfam" id="PF08245"/>
    </source>
</evidence>
<dbReference type="InterPro" id="IPR004101">
    <property type="entry name" value="Mur_ligase_C"/>
</dbReference>
<evidence type="ECO:0000256" key="2">
    <source>
        <dbReference type="RuleBase" id="RU004135"/>
    </source>
</evidence>
<evidence type="ECO:0000259" key="4">
    <source>
        <dbReference type="Pfam" id="PF02875"/>
    </source>
</evidence>
<comment type="caution">
    <text evidence="6">The sequence shown here is derived from an EMBL/GenBank/DDBJ whole genome shotgun (WGS) entry which is preliminary data.</text>
</comment>
<name>A0A1G2U6F1_9BACT</name>
<dbReference type="SUPFAM" id="SSF53244">
    <property type="entry name" value="MurD-like peptide ligases, peptide-binding domain"/>
    <property type="match status" value="1"/>
</dbReference>
<dbReference type="InterPro" id="IPR036615">
    <property type="entry name" value="Mur_ligase_C_dom_sf"/>
</dbReference>
<accession>A0A1G2U6F1</accession>
<dbReference type="InterPro" id="IPR013221">
    <property type="entry name" value="Mur_ligase_cen"/>
</dbReference>
<dbReference type="GO" id="GO:0005737">
    <property type="term" value="C:cytoplasm"/>
    <property type="evidence" value="ECO:0007669"/>
    <property type="project" value="UniProtKB-SubCell"/>
</dbReference>
<keyword evidence="3" id="KW-1133">Transmembrane helix</keyword>
<feature type="transmembrane region" description="Helical" evidence="3">
    <location>
        <begin position="20"/>
        <end position="37"/>
    </location>
</feature>
<dbReference type="PANTHER" id="PTHR23135:SF4">
    <property type="entry name" value="UDP-N-ACETYLMURAMOYL-L-ALANYL-D-GLUTAMATE--2,6-DIAMINOPIMELATE LIGASE MURE HOMOLOG, CHLOROPLASTIC"/>
    <property type="match status" value="1"/>
</dbReference>
<reference evidence="6 7" key="1">
    <citation type="journal article" date="2016" name="Nat. Commun.">
        <title>Thousands of microbial genomes shed light on interconnected biogeochemical processes in an aquifer system.</title>
        <authorList>
            <person name="Anantharaman K."/>
            <person name="Brown C.T."/>
            <person name="Hug L.A."/>
            <person name="Sharon I."/>
            <person name="Castelle C.J."/>
            <person name="Probst A.J."/>
            <person name="Thomas B.C."/>
            <person name="Singh A."/>
            <person name="Wilkins M.J."/>
            <person name="Karaoz U."/>
            <person name="Brodie E.L."/>
            <person name="Williams K.H."/>
            <person name="Hubbard S.S."/>
            <person name="Banfield J.F."/>
        </authorList>
    </citation>
    <scope>NUCLEOTIDE SEQUENCE [LARGE SCALE GENOMIC DNA]</scope>
</reference>
<dbReference type="GO" id="GO:0016881">
    <property type="term" value="F:acid-amino acid ligase activity"/>
    <property type="evidence" value="ECO:0007669"/>
    <property type="project" value="InterPro"/>
</dbReference>